<keyword evidence="5" id="KW-0472">Membrane</keyword>
<evidence type="ECO:0000256" key="8">
    <source>
        <dbReference type="ARBA" id="ARBA00023288"/>
    </source>
</evidence>
<evidence type="ECO:0000256" key="5">
    <source>
        <dbReference type="ARBA" id="ARBA00022622"/>
    </source>
</evidence>
<keyword evidence="5" id="KW-0325">Glycoprotein</keyword>
<dbReference type="AlphaFoldDB" id="A0AB34G1W7"/>
<proteinExistence type="inferred from homology"/>
<feature type="compositionally biased region" description="Polar residues" evidence="9">
    <location>
        <begin position="242"/>
        <end position="369"/>
    </location>
</feature>
<keyword evidence="7" id="KW-1015">Disulfide bond</keyword>
<keyword evidence="5" id="KW-0336">GPI-anchor</keyword>
<feature type="chain" id="PRO_5044227785" evidence="10">
    <location>
        <begin position="20"/>
        <end position="712"/>
    </location>
</feature>
<dbReference type="Proteomes" id="UP001163105">
    <property type="component" value="Unassembled WGS sequence"/>
</dbReference>
<feature type="compositionally biased region" description="Low complexity" evidence="9">
    <location>
        <begin position="219"/>
        <end position="241"/>
    </location>
</feature>
<feature type="region of interest" description="Disordered" evidence="9">
    <location>
        <begin position="199"/>
        <end position="418"/>
    </location>
</feature>
<evidence type="ECO:0000256" key="1">
    <source>
        <dbReference type="ARBA" id="ARBA00004589"/>
    </source>
</evidence>
<comment type="subcellular location">
    <subcellularLocation>
        <location evidence="1">Membrane</location>
        <topology evidence="1">Lipid-anchor</topology>
        <topology evidence="1">GPI-anchor</topology>
    </subcellularLocation>
    <subcellularLocation>
        <location evidence="2">Secreted</location>
    </subcellularLocation>
</comment>
<dbReference type="GO" id="GO:0005576">
    <property type="term" value="C:extracellular region"/>
    <property type="evidence" value="ECO:0007669"/>
    <property type="project" value="UniProtKB-SubCell"/>
</dbReference>
<feature type="domain" description="CFEM" evidence="11">
    <location>
        <begin position="511"/>
        <end position="571"/>
    </location>
</feature>
<reference evidence="12" key="1">
    <citation type="submission" date="2023-01" db="EMBL/GenBank/DDBJ databases">
        <title>The growth and conidiation of Purpureocillium lavendulum are regulated by nitrogen source and histone H3K14 acetylation.</title>
        <authorList>
            <person name="Tang P."/>
            <person name="Han J."/>
            <person name="Zhang C."/>
            <person name="Tang P."/>
            <person name="Qi F."/>
            <person name="Zhang K."/>
            <person name="Liang L."/>
        </authorList>
    </citation>
    <scope>NUCLEOTIDE SEQUENCE</scope>
    <source>
        <strain evidence="12">YMF1.00683</strain>
    </source>
</reference>
<feature type="compositionally biased region" description="Low complexity" evidence="9">
    <location>
        <begin position="473"/>
        <end position="502"/>
    </location>
</feature>
<protein>
    <submittedName>
        <fullName evidence="12">Adhesin protein Mad1</fullName>
    </submittedName>
</protein>
<evidence type="ECO:0000256" key="9">
    <source>
        <dbReference type="SAM" id="MobiDB-lite"/>
    </source>
</evidence>
<feature type="compositionally biased region" description="Low complexity" evidence="9">
    <location>
        <begin position="370"/>
        <end position="418"/>
    </location>
</feature>
<keyword evidence="6 10" id="KW-0732">Signal</keyword>
<sequence>MKPVVALLAFAAGIDQASATFGKGLIIGDAIRNLFDKTPTYSCPSIIDNKCVPEWSAGVDFADVAIGKLINFKKNILDGFSCEADFFKQLKVSVGKGITGQCTPKREECPSISPDASTGIPGYSIDKVEVSTEFDARIELHYLMRDNSICKTSHDCSKSGTTISNTQCGGAKKVWFVFPGLKGKKKCKLGIHKIHWHCKNNQPKPSTSSVVTFTKPGQTNTKTVPGTDTTVTQTGPGETNTKTLPGKSTTVTQTAPGETNTKTIPGESTTVTQTGPGETNTKTVPGESTTVTQTGPGETNTQTVPGSGTTVTQTGPGETNTKTIPGKSTTVTQTGPGETNTQTTPGQDSTVTVPGGQTSVTQSQPGVTSTQTIPGKDTTTTGPGQQPSTTQTGPGESTQPGQSTPGQPTPTTETTTYMTTSTVFTTSVTTITSCAPEIPNCPAKSTGGTAVVTVTVPVSTTICPVTEVITKTNPGGVPGTTVAPPSGSAPGTTVAPPSGSSPGPQPTGLPCPEVAPGCLNTWALKFGCKGGLDLQCVCPNKDLVKEVYGCIASYGKDSDAGIAAMFIQGLCIKWAPSNPEIGKGPDAVSSVITITGTPTVGIPVTDTTMVVTQTAGTETTTVTTVLTNVPIVSVVPTTGGPEGPGSTSGPAPTEGGPAENPGATTFLSTPAITGTGAPVPSATGEVPVTAGASRIGASLGLGLAVVAAVAAF</sequence>
<keyword evidence="4" id="KW-0964">Secreted</keyword>
<dbReference type="Pfam" id="PF05730">
    <property type="entry name" value="CFEM"/>
    <property type="match status" value="1"/>
</dbReference>
<comment type="similarity">
    <text evidence="3">Belongs to the RBT5 family.</text>
</comment>
<evidence type="ECO:0000256" key="7">
    <source>
        <dbReference type="ARBA" id="ARBA00023157"/>
    </source>
</evidence>
<evidence type="ECO:0000256" key="3">
    <source>
        <dbReference type="ARBA" id="ARBA00010031"/>
    </source>
</evidence>
<evidence type="ECO:0000256" key="4">
    <source>
        <dbReference type="ARBA" id="ARBA00022525"/>
    </source>
</evidence>
<evidence type="ECO:0000313" key="13">
    <source>
        <dbReference type="Proteomes" id="UP001163105"/>
    </source>
</evidence>
<name>A0AB34G1W7_9HYPO</name>
<keyword evidence="8" id="KW-0449">Lipoprotein</keyword>
<dbReference type="GO" id="GO:0098552">
    <property type="term" value="C:side of membrane"/>
    <property type="evidence" value="ECO:0007669"/>
    <property type="project" value="UniProtKB-KW"/>
</dbReference>
<feature type="region of interest" description="Disordered" evidence="9">
    <location>
        <begin position="473"/>
        <end position="508"/>
    </location>
</feature>
<evidence type="ECO:0000313" key="12">
    <source>
        <dbReference type="EMBL" id="KAJ6445253.1"/>
    </source>
</evidence>
<accession>A0AB34G1W7</accession>
<feature type="compositionally biased region" description="Low complexity" evidence="9">
    <location>
        <begin position="633"/>
        <end position="663"/>
    </location>
</feature>
<feature type="signal peptide" evidence="10">
    <location>
        <begin position="1"/>
        <end position="19"/>
    </location>
</feature>
<comment type="caution">
    <text evidence="12">The sequence shown here is derived from an EMBL/GenBank/DDBJ whole genome shotgun (WGS) entry which is preliminary data.</text>
</comment>
<evidence type="ECO:0000259" key="11">
    <source>
        <dbReference type="Pfam" id="PF05730"/>
    </source>
</evidence>
<gene>
    <name evidence="12" type="ORF">O9K51_00012</name>
</gene>
<dbReference type="EMBL" id="JAQHRD010000001">
    <property type="protein sequence ID" value="KAJ6445253.1"/>
    <property type="molecule type" value="Genomic_DNA"/>
</dbReference>
<dbReference type="InterPro" id="IPR008427">
    <property type="entry name" value="Extracellular_membr_CFEM_dom"/>
</dbReference>
<evidence type="ECO:0000256" key="6">
    <source>
        <dbReference type="ARBA" id="ARBA00022729"/>
    </source>
</evidence>
<evidence type="ECO:0000256" key="10">
    <source>
        <dbReference type="SAM" id="SignalP"/>
    </source>
</evidence>
<evidence type="ECO:0000256" key="2">
    <source>
        <dbReference type="ARBA" id="ARBA00004613"/>
    </source>
</evidence>
<feature type="region of interest" description="Disordered" evidence="9">
    <location>
        <begin position="633"/>
        <end position="680"/>
    </location>
</feature>
<feature type="compositionally biased region" description="Polar residues" evidence="9">
    <location>
        <begin position="199"/>
        <end position="218"/>
    </location>
</feature>
<organism evidence="12 13">
    <name type="scientific">Purpureocillium lavendulum</name>
    <dbReference type="NCBI Taxonomy" id="1247861"/>
    <lineage>
        <taxon>Eukaryota</taxon>
        <taxon>Fungi</taxon>
        <taxon>Dikarya</taxon>
        <taxon>Ascomycota</taxon>
        <taxon>Pezizomycotina</taxon>
        <taxon>Sordariomycetes</taxon>
        <taxon>Hypocreomycetidae</taxon>
        <taxon>Hypocreales</taxon>
        <taxon>Ophiocordycipitaceae</taxon>
        <taxon>Purpureocillium</taxon>
    </lineage>
</organism>
<keyword evidence="13" id="KW-1185">Reference proteome</keyword>